<dbReference type="AlphaFoldDB" id="A0A8J3RI60"/>
<protein>
    <submittedName>
        <fullName evidence="1">Uncharacterized protein</fullName>
    </submittedName>
</protein>
<reference evidence="1 2" key="1">
    <citation type="submission" date="2021-01" db="EMBL/GenBank/DDBJ databases">
        <title>Whole genome shotgun sequence of Planobispora longispora NBRC 13918.</title>
        <authorList>
            <person name="Komaki H."/>
            <person name="Tamura T."/>
        </authorList>
    </citation>
    <scope>NUCLEOTIDE SEQUENCE [LARGE SCALE GENOMIC DNA]</scope>
    <source>
        <strain evidence="1 2">NBRC 13918</strain>
    </source>
</reference>
<organism evidence="1 2">
    <name type="scientific">Planobispora longispora</name>
    <dbReference type="NCBI Taxonomy" id="28887"/>
    <lineage>
        <taxon>Bacteria</taxon>
        <taxon>Bacillati</taxon>
        <taxon>Actinomycetota</taxon>
        <taxon>Actinomycetes</taxon>
        <taxon>Streptosporangiales</taxon>
        <taxon>Streptosporangiaceae</taxon>
        <taxon>Planobispora</taxon>
    </lineage>
</organism>
<evidence type="ECO:0000313" key="1">
    <source>
        <dbReference type="EMBL" id="GIH75160.1"/>
    </source>
</evidence>
<dbReference type="RefSeq" id="WP_203889862.1">
    <property type="nucleotide sequence ID" value="NZ_BOOH01000014.1"/>
</dbReference>
<accession>A0A8J3RI60</accession>
<comment type="caution">
    <text evidence="1">The sequence shown here is derived from an EMBL/GenBank/DDBJ whole genome shotgun (WGS) entry which is preliminary data.</text>
</comment>
<sequence>MSDGKCTHCGHQGLEPGFLADRQQPGFGIWVEGELELGLLGGAKLMGRPKWVVDARRCPQCYHLELFTSREL</sequence>
<dbReference type="Proteomes" id="UP000616724">
    <property type="component" value="Unassembled WGS sequence"/>
</dbReference>
<dbReference type="EMBL" id="BOOH01000014">
    <property type="protein sequence ID" value="GIH75160.1"/>
    <property type="molecule type" value="Genomic_DNA"/>
</dbReference>
<keyword evidence="2" id="KW-1185">Reference proteome</keyword>
<proteinExistence type="predicted"/>
<name>A0A8J3RI60_9ACTN</name>
<gene>
    <name evidence="1" type="ORF">Plo01_15890</name>
</gene>
<evidence type="ECO:0000313" key="2">
    <source>
        <dbReference type="Proteomes" id="UP000616724"/>
    </source>
</evidence>